<dbReference type="InterPro" id="IPR014507">
    <property type="entry name" value="Baseplate_assembly_J_pred"/>
</dbReference>
<comment type="caution">
    <text evidence="1">The sequence shown here is derived from an EMBL/GenBank/DDBJ whole genome shotgun (WGS) entry which is preliminary data.</text>
</comment>
<organism evidence="1 2">
    <name type="scientific">Roseibium polysiphoniae</name>
    <dbReference type="NCBI Taxonomy" id="2571221"/>
    <lineage>
        <taxon>Bacteria</taxon>
        <taxon>Pseudomonadati</taxon>
        <taxon>Pseudomonadota</taxon>
        <taxon>Alphaproteobacteria</taxon>
        <taxon>Hyphomicrobiales</taxon>
        <taxon>Stappiaceae</taxon>
        <taxon>Roseibium</taxon>
    </lineage>
</organism>
<gene>
    <name evidence="1" type="ORF">DYI23_05795</name>
</gene>
<reference evidence="1" key="1">
    <citation type="submission" date="2018-08" db="EMBL/GenBank/DDBJ databases">
        <authorList>
            <person name="Jin W."/>
            <person name="Wang H."/>
            <person name="Yang Y."/>
            <person name="Li M."/>
            <person name="Liu J."/>
        </authorList>
    </citation>
    <scope>NUCLEOTIDE SEQUENCE</scope>
    <source>
        <strain evidence="1">AESS21</strain>
    </source>
</reference>
<sequence>MIDLSQLPDPEVIETLDYETIVSDLKLDLKTRLQALDIDWDVDGLETDPAVVLLETAAYRELLLRNRINVVARDQILAFASGNGLDHLGSFYGLSRIVDEDDARFQERIQLAIVGRSPGGTEDRFRGICLGASLAVRDVAIWTEGRDPTINVGVLSTDIGGAADAPLLATVTEALEASSVRLVSDRFEVKSAVRKTVDVTLEIRISPTASSSLLDEMPDHVVAARESENLLGLDLTRAWLSKTAMVSGVTNVTVVFPATDEVAGANEAIAIGAVTIQDGGRGR</sequence>
<dbReference type="EMBL" id="QTKU01000001">
    <property type="protein sequence ID" value="MBS8259726.1"/>
    <property type="molecule type" value="Genomic_DNA"/>
</dbReference>
<evidence type="ECO:0008006" key="3">
    <source>
        <dbReference type="Google" id="ProtNLM"/>
    </source>
</evidence>
<accession>A0A944CCQ7</accession>
<dbReference type="RefSeq" id="WP_213215289.1">
    <property type="nucleotide sequence ID" value="NZ_QTKU01000001.1"/>
</dbReference>
<reference evidence="1" key="2">
    <citation type="journal article" date="2021" name="Microorganisms">
        <title>Bacterial Dimethylsulfoniopropionate Biosynthesis in the East China Sea.</title>
        <authorList>
            <person name="Liu J."/>
            <person name="Zhang Y."/>
            <person name="Liu J."/>
            <person name="Zhong H."/>
            <person name="Williams B.T."/>
            <person name="Zheng Y."/>
            <person name="Curson A.R.J."/>
            <person name="Sun C."/>
            <person name="Sun H."/>
            <person name="Song D."/>
            <person name="Wagner Mackenzie B."/>
            <person name="Bermejo Martinez A."/>
            <person name="Todd J.D."/>
            <person name="Zhang X.H."/>
        </authorList>
    </citation>
    <scope>NUCLEOTIDE SEQUENCE</scope>
    <source>
        <strain evidence="1">AESS21</strain>
    </source>
</reference>
<dbReference type="AlphaFoldDB" id="A0A944CCQ7"/>
<dbReference type="Proteomes" id="UP000705379">
    <property type="component" value="Unassembled WGS sequence"/>
</dbReference>
<evidence type="ECO:0000313" key="2">
    <source>
        <dbReference type="Proteomes" id="UP000705379"/>
    </source>
</evidence>
<name>A0A944CCQ7_9HYPH</name>
<protein>
    <recommendedName>
        <fullName evidence="3">Phage-related baseplate assembly protein</fullName>
    </recommendedName>
</protein>
<proteinExistence type="predicted"/>
<evidence type="ECO:0000313" key="1">
    <source>
        <dbReference type="EMBL" id="MBS8259726.1"/>
    </source>
</evidence>
<dbReference type="PIRSF" id="PIRSF020481">
    <property type="entry name" value="BAP"/>
    <property type="match status" value="1"/>
</dbReference>